<dbReference type="PROSITE" id="PS52016">
    <property type="entry name" value="TONB_DEPENDENT_REC_3"/>
    <property type="match status" value="1"/>
</dbReference>
<dbReference type="SUPFAM" id="SSF49464">
    <property type="entry name" value="Carboxypeptidase regulatory domain-like"/>
    <property type="match status" value="1"/>
</dbReference>
<dbReference type="Gene3D" id="2.60.40.1120">
    <property type="entry name" value="Carboxypeptidase-like, regulatory domain"/>
    <property type="match status" value="1"/>
</dbReference>
<organism evidence="9 10">
    <name type="scientific">Sphingobacterium corticibacterium</name>
    <dbReference type="NCBI Taxonomy" id="2484746"/>
    <lineage>
        <taxon>Bacteria</taxon>
        <taxon>Pseudomonadati</taxon>
        <taxon>Bacteroidota</taxon>
        <taxon>Sphingobacteriia</taxon>
        <taxon>Sphingobacteriales</taxon>
        <taxon>Sphingobacteriaceae</taxon>
        <taxon>Sphingobacterium</taxon>
    </lineage>
</organism>
<evidence type="ECO:0000313" key="9">
    <source>
        <dbReference type="EMBL" id="RZF62165.1"/>
    </source>
</evidence>
<proteinExistence type="inferred from homology"/>
<keyword evidence="6 7" id="KW-0998">Cell outer membrane</keyword>
<keyword evidence="5 7" id="KW-0472">Membrane</keyword>
<keyword evidence="2 7" id="KW-0813">Transport</keyword>
<evidence type="ECO:0000256" key="7">
    <source>
        <dbReference type="PROSITE-ProRule" id="PRU01360"/>
    </source>
</evidence>
<protein>
    <submittedName>
        <fullName evidence="9">SusC/RagA family TonB-linked outer membrane protein</fullName>
    </submittedName>
</protein>
<evidence type="ECO:0000256" key="6">
    <source>
        <dbReference type="ARBA" id="ARBA00023237"/>
    </source>
</evidence>
<dbReference type="Gene3D" id="2.40.170.20">
    <property type="entry name" value="TonB-dependent receptor, beta-barrel domain"/>
    <property type="match status" value="1"/>
</dbReference>
<dbReference type="RefSeq" id="WP_130140394.1">
    <property type="nucleotide sequence ID" value="NZ_SGIT01000001.1"/>
</dbReference>
<dbReference type="OrthoDB" id="9768177at2"/>
<dbReference type="NCBIfam" id="TIGR04056">
    <property type="entry name" value="OMP_RagA_SusC"/>
    <property type="match status" value="1"/>
</dbReference>
<evidence type="ECO:0000256" key="4">
    <source>
        <dbReference type="ARBA" id="ARBA00022692"/>
    </source>
</evidence>
<sequence length="1108" mass="124343">MYRIVIILMICCVHISRAQDITRLEGRVLDAVTNQAIAGAAVTVDRSTVSEQTGVAGQLQQSVLGAITDSKGEFVLEIPNDVKAVTISFMGYESLRVGTYQGRKTFLLQPADEALEEVIVTGYSDIKKRKNTTAYTKIDAEKIKQSGVASIEQMLEGQIPGMQFSNLSGGPNGVSQIRIRGTVSMNGTQDPLWVVDGLPVEGTELPNRLDKDDINTLRNLPIAGLNPEDIKDITVLKDAAATAIYGARAANGVIVITTKRGQAGPAKVSVSANTFVTQRPDFDRLNLMNASQKVDFELEMAKRADLTYRSGKGAIARLLTSADEWDTFRAGGLTALSAETRNAIDALRGQEYNWADNLFRNAINQQYNASVSGGTESHRYYLSAGYFDEKGSTYNVDMNRCNITLNNDFRINSRLTAGVNLLGSITNRHNPIQDQDAFTNPSYYAHTVNPYLAIRNEDGSYVYDPDIEGYEGDTYIPFNAMEERENTKYSLSNKALKAISYLQYDILHNLNIRTELGLQFDEVGSEKFMDQDSYYRRKMYQRTRYYSGGEKYFLPEGGIIENTANSSFQYNWKSFLSYNTMFGERHELDVMGGTELRRSKNTLISTKGFGFNPVTLTTKPLIFPTSDFANQAIYRQYAKGINETSYASFFANATYTLDRKYNLFGSIRYDGSNMFGVDPKYRFLPIWSLAGSWIVTEESFMEAVPAISNLRLRASYGIQGNVDRNTYPFFIGQYSTGMLLPGSNEETIVVDMPANDKLRWERTQTWNAGLDIGLWSDRLNVTVDYYNRNSTDVIGVSQLALENGFENIHRNWAAVKNEGIELMISSRNIVRDRFEWGTDFNIAHNNNKLTKVLADPKSYILDNQEGYPINSIFVLPTAGLDADGLMQFQGADGETVAFEEFYGLYDPWADFLPGYMVATELTPDTYRSKFRYLGNADPKFVGGMTNRFRFDHFDLAVSAAFNLDRWMRATPPYNPASVDRGMNQSNLVMDALNGGGLPALGSTNIEDNARWIAYSWMMDNDPVKSFGYYDIWAKNMSYVRINSIRLGYTMPSKIAKRIGAGNIRFNVEGRNLFVFGDSYDGYFDPETYGNFYAQPITKSFTFGLSAQF</sequence>
<dbReference type="InterPro" id="IPR023997">
    <property type="entry name" value="TonB-dep_OMP_SusC/RagA_CS"/>
</dbReference>
<keyword evidence="4 7" id="KW-0812">Transmembrane</keyword>
<dbReference type="InterPro" id="IPR036942">
    <property type="entry name" value="Beta-barrel_TonB_sf"/>
</dbReference>
<dbReference type="SUPFAM" id="SSF56935">
    <property type="entry name" value="Porins"/>
    <property type="match status" value="1"/>
</dbReference>
<evidence type="ECO:0000256" key="1">
    <source>
        <dbReference type="ARBA" id="ARBA00004571"/>
    </source>
</evidence>
<comment type="similarity">
    <text evidence="7">Belongs to the TonB-dependent receptor family.</text>
</comment>
<feature type="domain" description="TonB-dependent receptor plug" evidence="8">
    <location>
        <begin position="128"/>
        <end position="253"/>
    </location>
</feature>
<accession>A0A4Q6XQY9</accession>
<evidence type="ECO:0000313" key="10">
    <source>
        <dbReference type="Proteomes" id="UP000292855"/>
    </source>
</evidence>
<dbReference type="Proteomes" id="UP000292855">
    <property type="component" value="Unassembled WGS sequence"/>
</dbReference>
<comment type="subcellular location">
    <subcellularLocation>
        <location evidence="1 7">Cell outer membrane</location>
        <topology evidence="1 7">Multi-pass membrane protein</topology>
    </subcellularLocation>
</comment>
<evidence type="ECO:0000256" key="2">
    <source>
        <dbReference type="ARBA" id="ARBA00022448"/>
    </source>
</evidence>
<dbReference type="NCBIfam" id="TIGR04057">
    <property type="entry name" value="SusC_RagA_signa"/>
    <property type="match status" value="1"/>
</dbReference>
<dbReference type="InterPro" id="IPR023996">
    <property type="entry name" value="TonB-dep_OMP_SusC/RagA"/>
</dbReference>
<gene>
    <name evidence="9" type="ORF">EWE74_04980</name>
</gene>
<comment type="caution">
    <text evidence="9">The sequence shown here is derived from an EMBL/GenBank/DDBJ whole genome shotgun (WGS) entry which is preliminary data.</text>
</comment>
<reference evidence="9 10" key="1">
    <citation type="submission" date="2019-02" db="EMBL/GenBank/DDBJ databases">
        <authorList>
            <person name="Li Y."/>
        </authorList>
    </citation>
    <scope>NUCLEOTIDE SEQUENCE [LARGE SCALE GENOMIC DNA]</scope>
    <source>
        <strain evidence="9 10">30C10-4-7</strain>
    </source>
</reference>
<dbReference type="InterPro" id="IPR039426">
    <property type="entry name" value="TonB-dep_rcpt-like"/>
</dbReference>
<keyword evidence="10" id="KW-1185">Reference proteome</keyword>
<evidence type="ECO:0000259" key="8">
    <source>
        <dbReference type="Pfam" id="PF07715"/>
    </source>
</evidence>
<keyword evidence="3 7" id="KW-1134">Transmembrane beta strand</keyword>
<dbReference type="EMBL" id="SGIT01000001">
    <property type="protein sequence ID" value="RZF62165.1"/>
    <property type="molecule type" value="Genomic_DNA"/>
</dbReference>
<dbReference type="AlphaFoldDB" id="A0A4Q6XQY9"/>
<dbReference type="GO" id="GO:0009279">
    <property type="term" value="C:cell outer membrane"/>
    <property type="evidence" value="ECO:0007669"/>
    <property type="project" value="UniProtKB-SubCell"/>
</dbReference>
<name>A0A4Q6XQY9_9SPHI</name>
<dbReference type="InterPro" id="IPR037066">
    <property type="entry name" value="Plug_dom_sf"/>
</dbReference>
<dbReference type="Gene3D" id="2.170.130.10">
    <property type="entry name" value="TonB-dependent receptor, plug domain"/>
    <property type="match status" value="1"/>
</dbReference>
<dbReference type="InterPro" id="IPR012910">
    <property type="entry name" value="Plug_dom"/>
</dbReference>
<evidence type="ECO:0000256" key="3">
    <source>
        <dbReference type="ARBA" id="ARBA00022452"/>
    </source>
</evidence>
<dbReference type="Pfam" id="PF07715">
    <property type="entry name" value="Plug"/>
    <property type="match status" value="1"/>
</dbReference>
<dbReference type="InterPro" id="IPR008969">
    <property type="entry name" value="CarboxyPept-like_regulatory"/>
</dbReference>
<evidence type="ECO:0000256" key="5">
    <source>
        <dbReference type="ARBA" id="ARBA00023136"/>
    </source>
</evidence>